<dbReference type="InterPro" id="IPR036637">
    <property type="entry name" value="Phosphohistidine_dom_sf"/>
</dbReference>
<dbReference type="InterPro" id="IPR051549">
    <property type="entry name" value="PEP_Utilizing_Enz"/>
</dbReference>
<dbReference type="AlphaFoldDB" id="A0A147EX73"/>
<dbReference type="PATRIC" id="fig|2033.6.peg.2877"/>
<gene>
    <name evidence="2" type="ORF">NS220_08920</name>
</gene>
<evidence type="ECO:0000313" key="3">
    <source>
        <dbReference type="Proteomes" id="UP000075025"/>
    </source>
</evidence>
<accession>A0A147EX73</accession>
<proteinExistence type="predicted"/>
<reference evidence="2 3" key="1">
    <citation type="journal article" date="2016" name="Front. Microbiol.">
        <title>Genomic Resource of Rice Seed Associated Bacteria.</title>
        <authorList>
            <person name="Midha S."/>
            <person name="Bansal K."/>
            <person name="Sharma S."/>
            <person name="Kumar N."/>
            <person name="Patil P.P."/>
            <person name="Chaudhry V."/>
            <person name="Patil P.B."/>
        </authorList>
    </citation>
    <scope>NUCLEOTIDE SEQUENCE [LARGE SCALE GENOMIC DNA]</scope>
    <source>
        <strain evidence="2 3">NS220</strain>
    </source>
</reference>
<dbReference type="SUPFAM" id="SSF52009">
    <property type="entry name" value="Phosphohistidine domain"/>
    <property type="match status" value="1"/>
</dbReference>
<name>A0A147EX73_MICTE</name>
<dbReference type="GO" id="GO:0016772">
    <property type="term" value="F:transferase activity, transferring phosphorus-containing groups"/>
    <property type="evidence" value="ECO:0007669"/>
    <property type="project" value="InterPro"/>
</dbReference>
<comment type="caution">
    <text evidence="2">The sequence shown here is derived from an EMBL/GenBank/DDBJ whole genome shotgun (WGS) entry which is preliminary data.</text>
</comment>
<dbReference type="PANTHER" id="PTHR43615">
    <property type="entry name" value="PHOSPHOENOLPYRUVATE SYNTHASE-RELATED"/>
    <property type="match status" value="1"/>
</dbReference>
<dbReference type="RefSeq" id="WP_058623719.1">
    <property type="nucleotide sequence ID" value="NZ_LDRT01000052.1"/>
</dbReference>
<dbReference type="Gene3D" id="3.50.30.10">
    <property type="entry name" value="Phosphohistidine domain"/>
    <property type="match status" value="1"/>
</dbReference>
<dbReference type="EMBL" id="LDRT01000052">
    <property type="protein sequence ID" value="KTR94518.1"/>
    <property type="molecule type" value="Genomic_DNA"/>
</dbReference>
<protein>
    <recommendedName>
        <fullName evidence="1">PEP-utilising enzyme mobile domain-containing protein</fullName>
    </recommendedName>
</protein>
<feature type="domain" description="PEP-utilising enzyme mobile" evidence="1">
    <location>
        <begin position="464"/>
        <end position="535"/>
    </location>
</feature>
<evidence type="ECO:0000259" key="1">
    <source>
        <dbReference type="Pfam" id="PF00391"/>
    </source>
</evidence>
<evidence type="ECO:0000313" key="2">
    <source>
        <dbReference type="EMBL" id="KTR94518.1"/>
    </source>
</evidence>
<sequence>MTTVEFDTPFLPNAIYTRANAGEVFPYVLEPLTWSFLGPQIERGFMRCMADDFAAATPIPGGYRACGRMAGRLHLNLSVFRTVAERAPGSTARDLDVQYFGDAVASGLPAHPTGTDTVGDKARTTTAALRTMLTVDRRIRREKAAAIAALDDARRAAASLDDPVVLLDRFDRILPLYGDTFGTHVTARALTSSAVTMATGALGRIGVGQNEAIALISRLPDLESAKPSARLRAIAVRAAADPRVADVLRRAGARDELDAIDSPTARETAAAIDAFVAEFGHRGVNEFDPTAPVWGTDPSLVRQLLRHGLADADAPRQAEDPGLRGVAGMLVRRARAAIVRAETTKDNVIRTSHALRVLLGAALERMPPLDRATALALTYPQLRAVAAGGAVPREDADRRRAELAAVRDREPAEWSIGTLSFAAQTGNDTATTDDAGLAEIAGLAGSPGCATARVRVLRSADDDFDDGDVIVARVTDTAWTPLFLAASAIVTDSGGSFSHATIVARELGIPAVVNTKTATLDLRDGDLVEVDGDAGVVRIIERTERA</sequence>
<dbReference type="Proteomes" id="UP000075025">
    <property type="component" value="Unassembled WGS sequence"/>
</dbReference>
<dbReference type="Pfam" id="PF00391">
    <property type="entry name" value="PEP-utilizers"/>
    <property type="match status" value="1"/>
</dbReference>
<dbReference type="InterPro" id="IPR008279">
    <property type="entry name" value="PEP-util_enz_mobile_dom"/>
</dbReference>
<organism evidence="2 3">
    <name type="scientific">Microbacterium testaceum</name>
    <name type="common">Aureobacterium testaceum</name>
    <name type="synonym">Brevibacterium testaceum</name>
    <dbReference type="NCBI Taxonomy" id="2033"/>
    <lineage>
        <taxon>Bacteria</taxon>
        <taxon>Bacillati</taxon>
        <taxon>Actinomycetota</taxon>
        <taxon>Actinomycetes</taxon>
        <taxon>Micrococcales</taxon>
        <taxon>Microbacteriaceae</taxon>
        <taxon>Microbacterium</taxon>
    </lineage>
</organism>
<dbReference type="PANTHER" id="PTHR43615:SF1">
    <property type="entry name" value="PPDK_N DOMAIN-CONTAINING PROTEIN"/>
    <property type="match status" value="1"/>
</dbReference>